<keyword evidence="6" id="KW-1185">Reference proteome</keyword>
<feature type="domain" description="Phage tail tape measure protein" evidence="4">
    <location>
        <begin position="260"/>
        <end position="434"/>
    </location>
</feature>
<sequence>MTVRVAELETAFTAVVADFEKGAKAVESRRKQLADKTVEVEVGADVKGATEGMDRIEVKTKAIASAKTVAQIDASIDKGEKSIATIEARLDELRQSDASPQVTADISRAEASLDKARSSLEQMRGLRAEMVVQADTAQAEGALGDIADTADDAGAEGGRRAGSKLSSGIVAALATIPIAGAVIGVGVAAGKSLADAIQDGLQVEVRQDRLQALTGISEGEAAKFGRAAGEAYAGNFGESIESNMDTARIALQGGLLDPRATVRQSQQVIESLAGIANVLDEDVRPVSVAVTQLLKTGLAKSADEAFDLLATGAREGVNAQEDLLDTFTEYPSLFQRLGLTGAEALGLINQGLGAGARNSDLAADALKEFQIRATDGSKASAEGFKTLGLNAEEMTTKIAAGGEGAREGLDIVLDKLREIEDPVARNAAAIALFGTQAEDLGEALFAMDLTTAVDQLNGVTGSAQRMFDTLSDNDAAKMESAKRNIEVAADGIKGALAAAFSEPLGDAAEFVSENRGAVVGFLLDVANGALDAGRSLVEAGASGVEAFGDFVSTVGPEVMGVLNSIVQGMGRIGLVSDEDAQSFADFTATSIKGMEDFDAATETAADAMRTNLIEKGIDPAQQRLNEFGIPQVLQAEFHDASLRAAKSLEGVGFAADGATALVDAFSVAQDGTVTAGAALEGQLQNAVAALDAEAAAGARAGETQESLAGKYELGRQALLAQLTQMGLTEDQAWALIDTYGAVPSKVDTAISSNAGAVTVEVGGLAYEVRHLPDGSIEVVAEGNAWDRVDGVTRQVHALNGKTFSFTMQMNQRGEQLNGVGVNSRISEDGSLSEQGNGLKAFASGGMTGAGAGVPRVPQIQRGGANVLWAEDSTIWEAYISGKPSMRNRNLRIWEEAGRRLGFQMPTTRRADGGLAGAPASASPAAQSGPLVARLAPEDIRLLGDYILAGSRQVSVGAVRTFRSWGGT</sequence>
<comment type="caution">
    <text evidence="5">The sequence shown here is derived from an EMBL/GenBank/DDBJ whole genome shotgun (WGS) entry which is preliminary data.</text>
</comment>
<feature type="compositionally biased region" description="Low complexity" evidence="2">
    <location>
        <begin position="916"/>
        <end position="928"/>
    </location>
</feature>
<feature type="coiled-coil region" evidence="1">
    <location>
        <begin position="76"/>
        <end position="126"/>
    </location>
</feature>
<keyword evidence="3" id="KW-0812">Transmembrane</keyword>
<reference evidence="5 6" key="1">
    <citation type="submission" date="2016-06" db="EMBL/GenBank/DDBJ databases">
        <title>Genome sequence of Oerskovia enterophila DSM 43852.</title>
        <authorList>
            <person name="Poehlein A."/>
            <person name="Jag V."/>
            <person name="Bengelsdorf F.R."/>
            <person name="Daniel R."/>
            <person name="Duerre P."/>
        </authorList>
    </citation>
    <scope>NUCLEOTIDE SEQUENCE [LARGE SCALE GENOMIC DNA]</scope>
    <source>
        <strain evidence="5 6">DSM 43852</strain>
    </source>
</reference>
<feature type="transmembrane region" description="Helical" evidence="3">
    <location>
        <begin position="169"/>
        <end position="189"/>
    </location>
</feature>
<evidence type="ECO:0000256" key="2">
    <source>
        <dbReference type="SAM" id="MobiDB-lite"/>
    </source>
</evidence>
<keyword evidence="3" id="KW-0472">Membrane</keyword>
<gene>
    <name evidence="5" type="ORF">OERS_22550</name>
</gene>
<dbReference type="Pfam" id="PF10145">
    <property type="entry name" value="PhageMin_Tail"/>
    <property type="match status" value="1"/>
</dbReference>
<accession>A0ABX2Y3B2</accession>
<evidence type="ECO:0000256" key="1">
    <source>
        <dbReference type="SAM" id="Coils"/>
    </source>
</evidence>
<dbReference type="InterPro" id="IPR010090">
    <property type="entry name" value="Phage_tape_meas"/>
</dbReference>
<dbReference type="RefSeq" id="WP_068625803.1">
    <property type="nucleotide sequence ID" value="NZ_MAQA01000024.1"/>
</dbReference>
<keyword evidence="3" id="KW-1133">Transmembrane helix</keyword>
<organism evidence="5 6">
    <name type="scientific">Oerskovia enterophila</name>
    <dbReference type="NCBI Taxonomy" id="43678"/>
    <lineage>
        <taxon>Bacteria</taxon>
        <taxon>Bacillati</taxon>
        <taxon>Actinomycetota</taxon>
        <taxon>Actinomycetes</taxon>
        <taxon>Micrococcales</taxon>
        <taxon>Cellulomonadaceae</taxon>
        <taxon>Oerskovia</taxon>
    </lineage>
</organism>
<feature type="region of interest" description="Disordered" evidence="2">
    <location>
        <begin position="907"/>
        <end position="928"/>
    </location>
</feature>
<name>A0ABX2Y3B2_9CELL</name>
<protein>
    <submittedName>
        <fullName evidence="5">Phage-related minor tail protein</fullName>
    </submittedName>
</protein>
<keyword evidence="1" id="KW-0175">Coiled coil</keyword>
<evidence type="ECO:0000313" key="5">
    <source>
        <dbReference type="EMBL" id="OCI31045.1"/>
    </source>
</evidence>
<evidence type="ECO:0000256" key="3">
    <source>
        <dbReference type="SAM" id="Phobius"/>
    </source>
</evidence>
<evidence type="ECO:0000313" key="6">
    <source>
        <dbReference type="Proteomes" id="UP000093412"/>
    </source>
</evidence>
<dbReference type="EMBL" id="MAQA01000024">
    <property type="protein sequence ID" value="OCI31045.1"/>
    <property type="molecule type" value="Genomic_DNA"/>
</dbReference>
<evidence type="ECO:0000259" key="4">
    <source>
        <dbReference type="Pfam" id="PF10145"/>
    </source>
</evidence>
<proteinExistence type="predicted"/>
<dbReference type="Proteomes" id="UP000093412">
    <property type="component" value="Unassembled WGS sequence"/>
</dbReference>